<proteinExistence type="predicted"/>
<feature type="compositionally biased region" description="Basic and acidic residues" evidence="2">
    <location>
        <begin position="149"/>
        <end position="169"/>
    </location>
</feature>
<keyword evidence="5" id="KW-1185">Reference proteome</keyword>
<dbReference type="SUPFAM" id="SSF54928">
    <property type="entry name" value="RNA-binding domain, RBD"/>
    <property type="match status" value="1"/>
</dbReference>
<reference evidence="4" key="1">
    <citation type="submission" date="2023-05" db="EMBL/GenBank/DDBJ databases">
        <title>Genome and transcriptome analyses reveal genes involved in the formation of fine ridges on petal epidermal cells in Hibiscus trionum.</title>
        <authorList>
            <person name="Koshimizu S."/>
            <person name="Masuda S."/>
            <person name="Ishii T."/>
            <person name="Shirasu K."/>
            <person name="Hoshino A."/>
            <person name="Arita M."/>
        </authorList>
    </citation>
    <scope>NUCLEOTIDE SEQUENCE</scope>
    <source>
        <strain evidence="4">Hamamatsu line</strain>
    </source>
</reference>
<evidence type="ECO:0000256" key="1">
    <source>
        <dbReference type="PROSITE-ProRule" id="PRU00176"/>
    </source>
</evidence>
<dbReference type="OrthoDB" id="439808at2759"/>
<protein>
    <recommendedName>
        <fullName evidence="3">RRM domain-containing protein</fullName>
    </recommendedName>
</protein>
<keyword evidence="1" id="KW-0694">RNA-binding</keyword>
<accession>A0A9W7IVA7</accession>
<feature type="domain" description="RRM" evidence="3">
    <location>
        <begin position="23"/>
        <end position="103"/>
    </location>
</feature>
<dbReference type="Pfam" id="PF00076">
    <property type="entry name" value="RRM_1"/>
    <property type="match status" value="1"/>
</dbReference>
<name>A0A9W7IVA7_HIBTR</name>
<dbReference type="Proteomes" id="UP001165190">
    <property type="component" value="Unassembled WGS sequence"/>
</dbReference>
<dbReference type="EMBL" id="BSYR01000036">
    <property type="protein sequence ID" value="GMJ02655.1"/>
    <property type="molecule type" value="Genomic_DNA"/>
</dbReference>
<dbReference type="InterPro" id="IPR000504">
    <property type="entry name" value="RRM_dom"/>
</dbReference>
<sequence length="233" mass="26993">MSGRSERSERTADCTMVRRRLGVSIFVDNVSRRIHLKTLKEAFQEYGTVVDVYMAYGNQKRRNKPIVFAFVRFSNKEEAKSAIQKGNGRIMDGFKVRIFMAVQKLSEKTRVRNHVYETPRWAAAFRDTRLFKEVVMGVPEPNKPSRKNIAVERGDGAKHKEEEADNSRVESTDKVVRVVMVETNHEARKLEEVQSCIPIQKEEIVWLKNCMVGKIKPMYNIEIVQEALMELMP</sequence>
<organism evidence="4 5">
    <name type="scientific">Hibiscus trionum</name>
    <name type="common">Flower of an hour</name>
    <dbReference type="NCBI Taxonomy" id="183268"/>
    <lineage>
        <taxon>Eukaryota</taxon>
        <taxon>Viridiplantae</taxon>
        <taxon>Streptophyta</taxon>
        <taxon>Embryophyta</taxon>
        <taxon>Tracheophyta</taxon>
        <taxon>Spermatophyta</taxon>
        <taxon>Magnoliopsida</taxon>
        <taxon>eudicotyledons</taxon>
        <taxon>Gunneridae</taxon>
        <taxon>Pentapetalae</taxon>
        <taxon>rosids</taxon>
        <taxon>malvids</taxon>
        <taxon>Malvales</taxon>
        <taxon>Malvaceae</taxon>
        <taxon>Malvoideae</taxon>
        <taxon>Hibiscus</taxon>
    </lineage>
</organism>
<dbReference type="GO" id="GO:0003723">
    <property type="term" value="F:RNA binding"/>
    <property type="evidence" value="ECO:0007669"/>
    <property type="project" value="UniProtKB-UniRule"/>
</dbReference>
<evidence type="ECO:0000313" key="4">
    <source>
        <dbReference type="EMBL" id="GMJ02655.1"/>
    </source>
</evidence>
<dbReference type="Gene3D" id="3.30.70.330">
    <property type="match status" value="1"/>
</dbReference>
<dbReference type="CDD" id="cd00590">
    <property type="entry name" value="RRM_SF"/>
    <property type="match status" value="1"/>
</dbReference>
<comment type="caution">
    <text evidence="4">The sequence shown here is derived from an EMBL/GenBank/DDBJ whole genome shotgun (WGS) entry which is preliminary data.</text>
</comment>
<dbReference type="InterPro" id="IPR050441">
    <property type="entry name" value="RBM"/>
</dbReference>
<dbReference type="InterPro" id="IPR035979">
    <property type="entry name" value="RBD_domain_sf"/>
</dbReference>
<feature type="region of interest" description="Disordered" evidence="2">
    <location>
        <begin position="142"/>
        <end position="169"/>
    </location>
</feature>
<dbReference type="SMART" id="SM00360">
    <property type="entry name" value="RRM"/>
    <property type="match status" value="1"/>
</dbReference>
<gene>
    <name evidence="4" type="ORF">HRI_003934700</name>
</gene>
<evidence type="ECO:0000259" key="3">
    <source>
        <dbReference type="PROSITE" id="PS50102"/>
    </source>
</evidence>
<evidence type="ECO:0000256" key="2">
    <source>
        <dbReference type="SAM" id="MobiDB-lite"/>
    </source>
</evidence>
<dbReference type="PANTHER" id="PTHR48034">
    <property type="entry name" value="TRANSFORMER-2 SEX-DETERMINING PROTEIN-RELATED"/>
    <property type="match status" value="1"/>
</dbReference>
<dbReference type="PROSITE" id="PS50102">
    <property type="entry name" value="RRM"/>
    <property type="match status" value="1"/>
</dbReference>
<dbReference type="InterPro" id="IPR012677">
    <property type="entry name" value="Nucleotide-bd_a/b_plait_sf"/>
</dbReference>
<dbReference type="AlphaFoldDB" id="A0A9W7IVA7"/>
<evidence type="ECO:0000313" key="5">
    <source>
        <dbReference type="Proteomes" id="UP001165190"/>
    </source>
</evidence>